<evidence type="ECO:0000313" key="1">
    <source>
        <dbReference type="EMBL" id="JAE26543.1"/>
    </source>
</evidence>
<protein>
    <submittedName>
        <fullName evidence="1">Uncharacterized protein</fullName>
    </submittedName>
</protein>
<reference evidence="1" key="1">
    <citation type="submission" date="2014-09" db="EMBL/GenBank/DDBJ databases">
        <authorList>
            <person name="Magalhaes I.L.F."/>
            <person name="Oliveira U."/>
            <person name="Santos F.R."/>
            <person name="Vidigal T.H.D.A."/>
            <person name="Brescovit A.D."/>
            <person name="Santos A.J."/>
        </authorList>
    </citation>
    <scope>NUCLEOTIDE SEQUENCE</scope>
    <source>
        <tissue evidence="1">Shoot tissue taken approximately 20 cm above the soil surface</tissue>
    </source>
</reference>
<proteinExistence type="predicted"/>
<organism evidence="1">
    <name type="scientific">Arundo donax</name>
    <name type="common">Giant reed</name>
    <name type="synonym">Donax arundinaceus</name>
    <dbReference type="NCBI Taxonomy" id="35708"/>
    <lineage>
        <taxon>Eukaryota</taxon>
        <taxon>Viridiplantae</taxon>
        <taxon>Streptophyta</taxon>
        <taxon>Embryophyta</taxon>
        <taxon>Tracheophyta</taxon>
        <taxon>Spermatophyta</taxon>
        <taxon>Magnoliopsida</taxon>
        <taxon>Liliopsida</taxon>
        <taxon>Poales</taxon>
        <taxon>Poaceae</taxon>
        <taxon>PACMAD clade</taxon>
        <taxon>Arundinoideae</taxon>
        <taxon>Arundineae</taxon>
        <taxon>Arundo</taxon>
    </lineage>
</organism>
<sequence length="54" mass="6273">MCINSCLRILYDRNFSTRVWACASDSFIIIILNPHRFSIPRHVTSSELMWTIGS</sequence>
<name>A0A0A9H110_ARUDO</name>
<reference evidence="1" key="2">
    <citation type="journal article" date="2015" name="Data Brief">
        <title>Shoot transcriptome of the giant reed, Arundo donax.</title>
        <authorList>
            <person name="Barrero R.A."/>
            <person name="Guerrero F.D."/>
            <person name="Moolhuijzen P."/>
            <person name="Goolsby J.A."/>
            <person name="Tidwell J."/>
            <person name="Bellgard S.E."/>
            <person name="Bellgard M.I."/>
        </authorList>
    </citation>
    <scope>NUCLEOTIDE SEQUENCE</scope>
    <source>
        <tissue evidence="1">Shoot tissue taken approximately 20 cm above the soil surface</tissue>
    </source>
</reference>
<accession>A0A0A9H110</accession>
<dbReference type="EMBL" id="GBRH01171353">
    <property type="protein sequence ID" value="JAE26543.1"/>
    <property type="molecule type" value="Transcribed_RNA"/>
</dbReference>
<dbReference type="AlphaFoldDB" id="A0A0A9H110"/>